<geneLocation type="plasmid" evidence="3">
    <name>1</name>
</geneLocation>
<dbReference type="CDD" id="cd00293">
    <property type="entry name" value="USP-like"/>
    <property type="match status" value="1"/>
</dbReference>
<dbReference type="Gene3D" id="3.40.50.12370">
    <property type="match status" value="1"/>
</dbReference>
<dbReference type="InterPro" id="IPR006016">
    <property type="entry name" value="UspA"/>
</dbReference>
<feature type="domain" description="UspA" evidence="2">
    <location>
        <begin position="221"/>
        <end position="290"/>
    </location>
</feature>
<gene>
    <name evidence="3" type="ORF">MBLL_01940</name>
</gene>
<name>A0A679K7C9_9HYPH</name>
<reference evidence="3" key="1">
    <citation type="submission" date="2019-12" db="EMBL/GenBank/DDBJ databases">
        <authorList>
            <person name="Cremers G."/>
        </authorList>
    </citation>
    <scope>NUCLEOTIDE SEQUENCE</scope>
    <source>
        <strain evidence="3">Mbul2</strain>
        <plasmid evidence="3">1</plasmid>
    </source>
</reference>
<dbReference type="PANTHER" id="PTHR46268:SF15">
    <property type="entry name" value="UNIVERSAL STRESS PROTEIN HP_0031"/>
    <property type="match status" value="1"/>
</dbReference>
<keyword evidence="3" id="KW-0614">Plasmid</keyword>
<dbReference type="SUPFAM" id="SSF52402">
    <property type="entry name" value="Adenine nucleotide alpha hydrolases-like"/>
    <property type="match status" value="2"/>
</dbReference>
<evidence type="ECO:0000313" key="3">
    <source>
        <dbReference type="EMBL" id="CAA2140062.1"/>
    </source>
</evidence>
<evidence type="ECO:0000259" key="2">
    <source>
        <dbReference type="Pfam" id="PF00582"/>
    </source>
</evidence>
<dbReference type="AlphaFoldDB" id="A0A679K7C9"/>
<accession>A0A679K7C9</accession>
<dbReference type="EMBL" id="LR743510">
    <property type="protein sequence ID" value="CAA2140062.1"/>
    <property type="molecule type" value="Genomic_DNA"/>
</dbReference>
<dbReference type="PANTHER" id="PTHR46268">
    <property type="entry name" value="STRESS RESPONSE PROTEIN NHAX"/>
    <property type="match status" value="1"/>
</dbReference>
<comment type="similarity">
    <text evidence="1">Belongs to the universal stress protein A family.</text>
</comment>
<dbReference type="Pfam" id="PF00582">
    <property type="entry name" value="Usp"/>
    <property type="match status" value="1"/>
</dbReference>
<evidence type="ECO:0000256" key="1">
    <source>
        <dbReference type="ARBA" id="ARBA00008791"/>
    </source>
</evidence>
<organism evidence="3">
    <name type="scientific">Methylobacterium bullatum</name>
    <dbReference type="NCBI Taxonomy" id="570505"/>
    <lineage>
        <taxon>Bacteria</taxon>
        <taxon>Pseudomonadati</taxon>
        <taxon>Pseudomonadota</taxon>
        <taxon>Alphaproteobacteria</taxon>
        <taxon>Hyphomicrobiales</taxon>
        <taxon>Methylobacteriaceae</taxon>
        <taxon>Methylobacterium</taxon>
    </lineage>
</organism>
<sequence length="292" mass="31564">MSAALCNHDDSIEPADRPKEADMSYASILVSLDTGPDTPDRARLAGGVALRFEATLTGVAARRIPSPVAVNDIHEAESLFAEEKAKLEEELSCVRAVFERSVGEARVDWRSDMVASVPFLVEQARGADLVIVGRRGIDDGDPGDMGVLPGPVLMEAGRPVLVVPPRIEQIQAARIVIAWKDTPEARRAISGALPFIKRADQVYVVTAGDDARFEGAEDVATHLARHGAHVTTHLLARPDLAAADEILRFAARHDADLVVMGAYGHSRLREWLFGGATREILRTTPVCCLMSH</sequence>
<protein>
    <recommendedName>
        <fullName evidence="2">UspA domain-containing protein</fullName>
    </recommendedName>
</protein>
<proteinExistence type="inferred from homology"/>